<evidence type="ECO:0000259" key="4">
    <source>
        <dbReference type="PROSITE" id="PS50076"/>
    </source>
</evidence>
<dbReference type="PANTHER" id="PTHR43096">
    <property type="entry name" value="DNAJ HOMOLOG 1, MITOCHONDRIAL-RELATED"/>
    <property type="match status" value="1"/>
</dbReference>
<comment type="caution">
    <text evidence="5">The sequence shown here is derived from an EMBL/GenBank/DDBJ whole genome shotgun (WGS) entry which is preliminary data.</text>
</comment>
<dbReference type="GeneID" id="87878322"/>
<dbReference type="Gene3D" id="1.10.287.110">
    <property type="entry name" value="DnaJ domain"/>
    <property type="match status" value="1"/>
</dbReference>
<dbReference type="PRINTS" id="PR00625">
    <property type="entry name" value="JDOMAIN"/>
</dbReference>
<feature type="region of interest" description="Disordered" evidence="3">
    <location>
        <begin position="100"/>
        <end position="125"/>
    </location>
</feature>
<evidence type="ECO:0000256" key="1">
    <source>
        <dbReference type="ARBA" id="ARBA00023186"/>
    </source>
</evidence>
<evidence type="ECO:0000256" key="3">
    <source>
        <dbReference type="SAM" id="MobiDB-lite"/>
    </source>
</evidence>
<protein>
    <submittedName>
        <fullName evidence="5">DnaJ-domain-containing protein</fullName>
    </submittedName>
</protein>
<dbReference type="GO" id="GO:0042026">
    <property type="term" value="P:protein refolding"/>
    <property type="evidence" value="ECO:0007669"/>
    <property type="project" value="TreeGrafter"/>
</dbReference>
<keyword evidence="6" id="KW-1185">Reference proteome</keyword>
<dbReference type="InterPro" id="IPR053716">
    <property type="entry name" value="Flag_assembly_chemotaxis_eff"/>
</dbReference>
<accession>A0AAJ0I9D6</accession>
<dbReference type="EMBL" id="JAULSX010000003">
    <property type="protein sequence ID" value="KAK3494255.1"/>
    <property type="molecule type" value="Genomic_DNA"/>
</dbReference>
<name>A0AAJ0I9D6_9PEZI</name>
<feature type="coiled-coil region" evidence="2">
    <location>
        <begin position="187"/>
        <end position="221"/>
    </location>
</feature>
<dbReference type="PROSITE" id="PS00636">
    <property type="entry name" value="DNAJ_1"/>
    <property type="match status" value="1"/>
</dbReference>
<keyword evidence="1" id="KW-0143">Chaperone</keyword>
<dbReference type="AlphaFoldDB" id="A0AAJ0I9D6"/>
<proteinExistence type="predicted"/>
<dbReference type="SUPFAM" id="SSF46565">
    <property type="entry name" value="Chaperone J-domain"/>
    <property type="match status" value="1"/>
</dbReference>
<feature type="domain" description="J" evidence="4">
    <location>
        <begin position="9"/>
        <end position="74"/>
    </location>
</feature>
<dbReference type="Pfam" id="PF00226">
    <property type="entry name" value="DnaJ"/>
    <property type="match status" value="1"/>
</dbReference>
<gene>
    <name evidence="5" type="ORF">B0T23DRAFT_439646</name>
</gene>
<evidence type="ECO:0000256" key="2">
    <source>
        <dbReference type="SAM" id="Coils"/>
    </source>
</evidence>
<dbReference type="Gene3D" id="1.10.287.1700">
    <property type="match status" value="1"/>
</dbReference>
<dbReference type="Proteomes" id="UP001285908">
    <property type="component" value="Unassembled WGS sequence"/>
</dbReference>
<keyword evidence="2" id="KW-0175">Coiled coil</keyword>
<dbReference type="InterPro" id="IPR036869">
    <property type="entry name" value="J_dom_sf"/>
</dbReference>
<dbReference type="InterPro" id="IPR001623">
    <property type="entry name" value="DnaJ_domain"/>
</dbReference>
<dbReference type="GO" id="GO:0051082">
    <property type="term" value="F:unfolded protein binding"/>
    <property type="evidence" value="ECO:0007669"/>
    <property type="project" value="TreeGrafter"/>
</dbReference>
<dbReference type="InterPro" id="IPR018253">
    <property type="entry name" value="DnaJ_domain_CS"/>
</dbReference>
<organism evidence="5 6">
    <name type="scientific">Neurospora hispaniola</name>
    <dbReference type="NCBI Taxonomy" id="588809"/>
    <lineage>
        <taxon>Eukaryota</taxon>
        <taxon>Fungi</taxon>
        <taxon>Dikarya</taxon>
        <taxon>Ascomycota</taxon>
        <taxon>Pezizomycotina</taxon>
        <taxon>Sordariomycetes</taxon>
        <taxon>Sordariomycetidae</taxon>
        <taxon>Sordariales</taxon>
        <taxon>Sordariaceae</taxon>
        <taxon>Neurospora</taxon>
    </lineage>
</organism>
<evidence type="ECO:0000313" key="6">
    <source>
        <dbReference type="Proteomes" id="UP001285908"/>
    </source>
</evidence>
<dbReference type="CDD" id="cd06257">
    <property type="entry name" value="DnaJ"/>
    <property type="match status" value="1"/>
</dbReference>
<feature type="compositionally biased region" description="Basic and acidic residues" evidence="3">
    <location>
        <begin position="105"/>
        <end position="125"/>
    </location>
</feature>
<dbReference type="PANTHER" id="PTHR43096:SF52">
    <property type="entry name" value="DNAJ HOMOLOG 1, MITOCHONDRIAL-RELATED"/>
    <property type="match status" value="1"/>
</dbReference>
<dbReference type="PROSITE" id="PS50076">
    <property type="entry name" value="DNAJ_2"/>
    <property type="match status" value="1"/>
</dbReference>
<reference evidence="5 6" key="1">
    <citation type="journal article" date="2023" name="Mol. Phylogenet. Evol.">
        <title>Genome-scale phylogeny and comparative genomics of the fungal order Sordariales.</title>
        <authorList>
            <person name="Hensen N."/>
            <person name="Bonometti L."/>
            <person name="Westerberg I."/>
            <person name="Brannstrom I.O."/>
            <person name="Guillou S."/>
            <person name="Cros-Aarteil S."/>
            <person name="Calhoun S."/>
            <person name="Haridas S."/>
            <person name="Kuo A."/>
            <person name="Mondo S."/>
            <person name="Pangilinan J."/>
            <person name="Riley R."/>
            <person name="LaButti K."/>
            <person name="Andreopoulos B."/>
            <person name="Lipzen A."/>
            <person name="Chen C."/>
            <person name="Yan M."/>
            <person name="Daum C."/>
            <person name="Ng V."/>
            <person name="Clum A."/>
            <person name="Steindorff A."/>
            <person name="Ohm R.A."/>
            <person name="Martin F."/>
            <person name="Silar P."/>
            <person name="Natvig D.O."/>
            <person name="Lalanne C."/>
            <person name="Gautier V."/>
            <person name="Ament-Velasquez S.L."/>
            <person name="Kruys A."/>
            <person name="Hutchinson M.I."/>
            <person name="Powell A.J."/>
            <person name="Barry K."/>
            <person name="Miller A.N."/>
            <person name="Grigoriev I.V."/>
            <person name="Debuchy R."/>
            <person name="Gladieux P."/>
            <person name="Hiltunen Thoren M."/>
            <person name="Johannesson H."/>
        </authorList>
    </citation>
    <scope>NUCLEOTIDE SEQUENCE [LARGE SCALE GENOMIC DNA]</scope>
    <source>
        <strain evidence="5 6">FGSC 10403</strain>
    </source>
</reference>
<dbReference type="RefSeq" id="XP_062693684.1">
    <property type="nucleotide sequence ID" value="XM_062840700.1"/>
</dbReference>
<dbReference type="SMART" id="SM00271">
    <property type="entry name" value="DnaJ"/>
    <property type="match status" value="1"/>
</dbReference>
<evidence type="ECO:0000313" key="5">
    <source>
        <dbReference type="EMBL" id="KAK3494255.1"/>
    </source>
</evidence>
<sequence>MIPEPKGLRCYATLGVSPHADSNALRSAFRRLAFQKHPDRNNNAVGATEEFQHLKEIWDYLSNDACRKHYDQIVGAAYTRITLELDQSYRKLHEVRRKICQSQTHHTDPATDVGGHHQEATSDMNKESQLLEQIKAKLQDLADLNGEIRQVPDFTRYTDVGVPGAVDFWRSYATVLEQQVESLQQHVTSQQEVLDLVETEMDRLRAENQTQSHEIARLGRENGCQKELVREKTVEVNALKEQICMMDVENSKRRECSEKVREGEDQLRVLNKLRKEIKALKRSGTGSRQRSTCWRKRIKDWERRKDGKRRRTP</sequence>
<dbReference type="GO" id="GO:0005737">
    <property type="term" value="C:cytoplasm"/>
    <property type="evidence" value="ECO:0007669"/>
    <property type="project" value="TreeGrafter"/>
</dbReference>